<dbReference type="InterPro" id="IPR013525">
    <property type="entry name" value="ABC2_TM"/>
</dbReference>
<comment type="caution">
    <text evidence="8">The sequence shown here is derived from an EMBL/GenBank/DDBJ whole genome shotgun (WGS) entry which is preliminary data.</text>
</comment>
<keyword evidence="4 6" id="KW-1133">Transmembrane helix</keyword>
<sequence length="376" mass="43137">MKNGGHIIYSGPLGQHSSRIIEYLESVPGVPKIEDNYNPATWMLEVTSASAEAELGVDFAEIYKESTLYKDVKEQVAKFCSPHPDSKDLHFPTHFPQNGWGQFKACLWKQHLSYWRNPAYNLMRIIHIVFSSFLLGVVFWKKGNKINDQQDLFNIFGSMYTAVIFSGINNCSSVLPVVSTERVVLCRERFAGMYSSWAYSFAQVAVEIPYLFVEAVLYVIITYPMIGYSWSAYKIFWNFYAMFCSLLYFNYLGMLIVSFTPNVQVASILSSSFYTVLNLFSGYLIPQPRIPNWWIWFYYLCPTSWTLNGMLTSQYGDLETNILAFGETKTITAFLEDYFGFHHDRLGLVAIVLIAFPIACASLFAYCIGKLNFLKR</sequence>
<evidence type="ECO:0000313" key="8">
    <source>
        <dbReference type="EMBL" id="KAK9136566.1"/>
    </source>
</evidence>
<protein>
    <recommendedName>
        <fullName evidence="7">ABC-2 type transporter transmembrane domain-containing protein</fullName>
    </recommendedName>
</protein>
<feature type="transmembrane region" description="Helical" evidence="6">
    <location>
        <begin position="235"/>
        <end position="259"/>
    </location>
</feature>
<feature type="transmembrane region" description="Helical" evidence="6">
    <location>
        <begin position="346"/>
        <end position="368"/>
    </location>
</feature>
<dbReference type="GO" id="GO:0140359">
    <property type="term" value="F:ABC-type transporter activity"/>
    <property type="evidence" value="ECO:0007669"/>
    <property type="project" value="InterPro"/>
</dbReference>
<evidence type="ECO:0000256" key="5">
    <source>
        <dbReference type="ARBA" id="ARBA00023136"/>
    </source>
</evidence>
<evidence type="ECO:0000256" key="2">
    <source>
        <dbReference type="ARBA" id="ARBA00022448"/>
    </source>
</evidence>
<dbReference type="AlphaFoldDB" id="A0AAP0JM25"/>
<dbReference type="Pfam" id="PF01061">
    <property type="entry name" value="ABC2_membrane"/>
    <property type="match status" value="1"/>
</dbReference>
<name>A0AAP0JM25_9MAGN</name>
<dbReference type="PANTHER" id="PTHR19241">
    <property type="entry name" value="ATP-BINDING CASSETTE TRANSPORTER"/>
    <property type="match status" value="1"/>
</dbReference>
<feature type="transmembrane region" description="Helical" evidence="6">
    <location>
        <begin position="197"/>
        <end position="223"/>
    </location>
</feature>
<gene>
    <name evidence="8" type="ORF">Sjap_007160</name>
</gene>
<feature type="transmembrane region" description="Helical" evidence="6">
    <location>
        <begin position="293"/>
        <end position="311"/>
    </location>
</feature>
<feature type="transmembrane region" description="Helical" evidence="6">
    <location>
        <begin position="265"/>
        <end position="286"/>
    </location>
</feature>
<evidence type="ECO:0000259" key="7">
    <source>
        <dbReference type="Pfam" id="PF01061"/>
    </source>
</evidence>
<reference evidence="8 9" key="1">
    <citation type="submission" date="2024-01" db="EMBL/GenBank/DDBJ databases">
        <title>Genome assemblies of Stephania.</title>
        <authorList>
            <person name="Yang L."/>
        </authorList>
    </citation>
    <scope>NUCLEOTIDE SEQUENCE [LARGE SCALE GENOMIC DNA]</scope>
    <source>
        <strain evidence="8">QJT</strain>
        <tissue evidence="8">Leaf</tissue>
    </source>
</reference>
<dbReference type="EMBL" id="JBBNAE010000003">
    <property type="protein sequence ID" value="KAK9136566.1"/>
    <property type="molecule type" value="Genomic_DNA"/>
</dbReference>
<proteinExistence type="predicted"/>
<keyword evidence="2" id="KW-0813">Transport</keyword>
<evidence type="ECO:0000256" key="1">
    <source>
        <dbReference type="ARBA" id="ARBA00004141"/>
    </source>
</evidence>
<keyword evidence="5 6" id="KW-0472">Membrane</keyword>
<evidence type="ECO:0000313" key="9">
    <source>
        <dbReference type="Proteomes" id="UP001417504"/>
    </source>
</evidence>
<evidence type="ECO:0000256" key="6">
    <source>
        <dbReference type="SAM" id="Phobius"/>
    </source>
</evidence>
<evidence type="ECO:0000256" key="4">
    <source>
        <dbReference type="ARBA" id="ARBA00022989"/>
    </source>
</evidence>
<accession>A0AAP0JM25</accession>
<comment type="subcellular location">
    <subcellularLocation>
        <location evidence="1">Membrane</location>
        <topology evidence="1">Multi-pass membrane protein</topology>
    </subcellularLocation>
</comment>
<keyword evidence="3 6" id="KW-0812">Transmembrane</keyword>
<organism evidence="8 9">
    <name type="scientific">Stephania japonica</name>
    <dbReference type="NCBI Taxonomy" id="461633"/>
    <lineage>
        <taxon>Eukaryota</taxon>
        <taxon>Viridiplantae</taxon>
        <taxon>Streptophyta</taxon>
        <taxon>Embryophyta</taxon>
        <taxon>Tracheophyta</taxon>
        <taxon>Spermatophyta</taxon>
        <taxon>Magnoliopsida</taxon>
        <taxon>Ranunculales</taxon>
        <taxon>Menispermaceae</taxon>
        <taxon>Menispermoideae</taxon>
        <taxon>Cissampelideae</taxon>
        <taxon>Stephania</taxon>
    </lineage>
</organism>
<dbReference type="Proteomes" id="UP001417504">
    <property type="component" value="Unassembled WGS sequence"/>
</dbReference>
<evidence type="ECO:0000256" key="3">
    <source>
        <dbReference type="ARBA" id="ARBA00022692"/>
    </source>
</evidence>
<keyword evidence="9" id="KW-1185">Reference proteome</keyword>
<feature type="domain" description="ABC-2 type transporter transmembrane" evidence="7">
    <location>
        <begin position="102"/>
        <end position="315"/>
    </location>
</feature>
<dbReference type="GO" id="GO:0005886">
    <property type="term" value="C:plasma membrane"/>
    <property type="evidence" value="ECO:0007669"/>
    <property type="project" value="UniProtKB-ARBA"/>
</dbReference>
<feature type="transmembrane region" description="Helical" evidence="6">
    <location>
        <begin position="152"/>
        <end position="177"/>
    </location>
</feature>
<feature type="transmembrane region" description="Helical" evidence="6">
    <location>
        <begin position="122"/>
        <end position="140"/>
    </location>
</feature>